<keyword evidence="2" id="KW-0472">Membrane</keyword>
<evidence type="ECO:0000256" key="1">
    <source>
        <dbReference type="SAM" id="MobiDB-lite"/>
    </source>
</evidence>
<feature type="compositionally biased region" description="Basic and acidic residues" evidence="1">
    <location>
        <begin position="96"/>
        <end position="118"/>
    </location>
</feature>
<feature type="region of interest" description="Disordered" evidence="1">
    <location>
        <begin position="1"/>
        <end position="26"/>
    </location>
</feature>
<dbReference type="Proteomes" id="UP001153076">
    <property type="component" value="Unassembled WGS sequence"/>
</dbReference>
<keyword evidence="4" id="KW-1185">Reference proteome</keyword>
<dbReference type="AlphaFoldDB" id="A0A9Q1GUY0"/>
<proteinExistence type="predicted"/>
<gene>
    <name evidence="3" type="ORF">Cgig2_011290</name>
</gene>
<evidence type="ECO:0000256" key="2">
    <source>
        <dbReference type="SAM" id="Phobius"/>
    </source>
</evidence>
<protein>
    <submittedName>
        <fullName evidence="3">Uncharacterized protein</fullName>
    </submittedName>
</protein>
<organism evidence="3 4">
    <name type="scientific">Carnegiea gigantea</name>
    <dbReference type="NCBI Taxonomy" id="171969"/>
    <lineage>
        <taxon>Eukaryota</taxon>
        <taxon>Viridiplantae</taxon>
        <taxon>Streptophyta</taxon>
        <taxon>Embryophyta</taxon>
        <taxon>Tracheophyta</taxon>
        <taxon>Spermatophyta</taxon>
        <taxon>Magnoliopsida</taxon>
        <taxon>eudicotyledons</taxon>
        <taxon>Gunneridae</taxon>
        <taxon>Pentapetalae</taxon>
        <taxon>Caryophyllales</taxon>
        <taxon>Cactineae</taxon>
        <taxon>Cactaceae</taxon>
        <taxon>Cactoideae</taxon>
        <taxon>Echinocereeae</taxon>
        <taxon>Carnegiea</taxon>
    </lineage>
</organism>
<accession>A0A9Q1GUY0</accession>
<feature type="compositionally biased region" description="Basic residues" evidence="1">
    <location>
        <begin position="13"/>
        <end position="23"/>
    </location>
</feature>
<feature type="region of interest" description="Disordered" evidence="1">
    <location>
        <begin position="90"/>
        <end position="136"/>
    </location>
</feature>
<name>A0A9Q1GUY0_9CARY</name>
<reference evidence="3" key="1">
    <citation type="submission" date="2022-04" db="EMBL/GenBank/DDBJ databases">
        <title>Carnegiea gigantea Genome sequencing and assembly v2.</title>
        <authorList>
            <person name="Copetti D."/>
            <person name="Sanderson M.J."/>
            <person name="Burquez A."/>
            <person name="Wojciechowski M.F."/>
        </authorList>
    </citation>
    <scope>NUCLEOTIDE SEQUENCE</scope>
    <source>
        <strain evidence="3">SGP5-SGP5p</strain>
        <tissue evidence="3">Aerial part</tissue>
    </source>
</reference>
<feature type="transmembrane region" description="Helical" evidence="2">
    <location>
        <begin position="346"/>
        <end position="372"/>
    </location>
</feature>
<evidence type="ECO:0000313" key="4">
    <source>
        <dbReference type="Proteomes" id="UP001153076"/>
    </source>
</evidence>
<keyword evidence="2" id="KW-1133">Transmembrane helix</keyword>
<dbReference type="EMBL" id="JAKOGI010001192">
    <property type="protein sequence ID" value="KAJ8427090.1"/>
    <property type="molecule type" value="Genomic_DNA"/>
</dbReference>
<feature type="compositionally biased region" description="Polar residues" evidence="1">
    <location>
        <begin position="1"/>
        <end position="10"/>
    </location>
</feature>
<sequence length="377" mass="42097">MAGEGSNSSIAKRIQRSPRRRQPSVKQISLFVNSAPLHTQGSAEWGIYTRPGNGSGRRSPTQAKRKRWKRYEVVHDRRTMDMAVVVPFAAAGNPDHGPRGIHDTMGHSKEAQGRRTDTGTEPTTSADNTPTIAAGDAPIAHWPKSYSLQSRKRLGHGRWPSATQTLLPMAFMDGLWARPRSVTSMASLEAKPLDPRPLNPPFFPCPHGQIPHLLKVIDTGLAFVQVSKLGLVPETTRFHGALAMEMLVYGNFKPLHVRYSCFWLIMLQSSSEIFNNKLELGASVASIVTTPNHLQQLTTTLNHCEAYVYDFFPSITLQESRELMLSFCSVVVMIRFPPDILHVECLFFRAILLVFAHGFSSAWPVLVAVRFYEAKRL</sequence>
<comment type="caution">
    <text evidence="3">The sequence shown here is derived from an EMBL/GenBank/DDBJ whole genome shotgun (WGS) entry which is preliminary data.</text>
</comment>
<keyword evidence="2" id="KW-0812">Transmembrane</keyword>
<evidence type="ECO:0000313" key="3">
    <source>
        <dbReference type="EMBL" id="KAJ8427090.1"/>
    </source>
</evidence>
<feature type="region of interest" description="Disordered" evidence="1">
    <location>
        <begin position="43"/>
        <end position="69"/>
    </location>
</feature>
<feature type="compositionally biased region" description="Polar residues" evidence="1">
    <location>
        <begin position="119"/>
        <end position="131"/>
    </location>
</feature>